<gene>
    <name evidence="7" type="ORF">DS832_04650</name>
</gene>
<reference evidence="7 8" key="1">
    <citation type="submission" date="2018-07" db="EMBL/GenBank/DDBJ databases">
        <title>Genome sequences of six Lactobacillus spp. isolated from bumble bee guts.</title>
        <authorList>
            <person name="Motta E.V.S."/>
            <person name="Moran N.A."/>
        </authorList>
    </citation>
    <scope>NUCLEOTIDE SEQUENCE [LARGE SCALE GENOMIC DNA]</scope>
    <source>
        <strain evidence="7 8">LV-8.1</strain>
    </source>
</reference>
<dbReference type="RefSeq" id="WP_118908352.1">
    <property type="nucleotide sequence ID" value="NZ_CP031513.1"/>
</dbReference>
<dbReference type="GO" id="GO:0022857">
    <property type="term" value="F:transmembrane transporter activity"/>
    <property type="evidence" value="ECO:0007669"/>
    <property type="project" value="InterPro"/>
</dbReference>
<dbReference type="PANTHER" id="PTHR42770">
    <property type="entry name" value="AMINO ACID TRANSPORTER-RELATED"/>
    <property type="match status" value="1"/>
</dbReference>
<dbReference type="PANTHER" id="PTHR42770:SF15">
    <property type="entry name" value="GLUTAMATE_GAMMA-AMINOBUTYRATE ANTIPORTER-RELATED"/>
    <property type="match status" value="1"/>
</dbReference>
<keyword evidence="2" id="KW-0813">Transport</keyword>
<dbReference type="Gene3D" id="1.20.1740.10">
    <property type="entry name" value="Amino acid/polyamine transporter I"/>
    <property type="match status" value="1"/>
</dbReference>
<dbReference type="Pfam" id="PF13520">
    <property type="entry name" value="AA_permease_2"/>
    <property type="match status" value="1"/>
</dbReference>
<keyword evidence="5" id="KW-1133">Transmembrane helix</keyword>
<dbReference type="Proteomes" id="UP000284822">
    <property type="component" value="Unassembled WGS sequence"/>
</dbReference>
<evidence type="ECO:0000256" key="2">
    <source>
        <dbReference type="ARBA" id="ARBA00022448"/>
    </source>
</evidence>
<dbReference type="EMBL" id="QOCS01000009">
    <property type="protein sequence ID" value="RHW46781.1"/>
    <property type="molecule type" value="Genomic_DNA"/>
</dbReference>
<keyword evidence="4" id="KW-0812">Transmembrane</keyword>
<dbReference type="AlphaFoldDB" id="A0A347SRP6"/>
<dbReference type="PIRSF" id="PIRSF006060">
    <property type="entry name" value="AA_transporter"/>
    <property type="match status" value="1"/>
</dbReference>
<evidence type="ECO:0000256" key="5">
    <source>
        <dbReference type="ARBA" id="ARBA00022989"/>
    </source>
</evidence>
<evidence type="ECO:0000313" key="8">
    <source>
        <dbReference type="Proteomes" id="UP000284822"/>
    </source>
</evidence>
<evidence type="ECO:0000256" key="1">
    <source>
        <dbReference type="ARBA" id="ARBA00004651"/>
    </source>
</evidence>
<dbReference type="NCBIfam" id="NF011775">
    <property type="entry name" value="PRK15238.1"/>
    <property type="match status" value="1"/>
</dbReference>
<evidence type="ECO:0000256" key="3">
    <source>
        <dbReference type="ARBA" id="ARBA00022475"/>
    </source>
</evidence>
<sequence>MDSQKSNKATIGVLSLVMMIFTTIYGFNNGTIAYLQMGYASIIWYVFAAIFFFLPSGLMFAEYGSTFNNAEGGIYSWLEGSVGPKFAFYGTFIWLTSWELWLVSTASRVWIPISVLFQGSDQTQTWHFAGLASTQVIGLLGVLFIIVVTFLAGYGMKWISKISSFGGIIMVILNGLFFIVSLLILVLNHFKLQQPITGVQTFIHSPNASFATTMGMLSFVVYAIFAYGGLESLGGVTDSLKNPKKTFPQGILIATIAISLLYAISILFWGISANWQHVLNNSKVNLGNVGYVLMDNLGYTLGQSLHLSTSISLTIGQWFARFVGFDNFIMYLGSYFVLIYSPLKSFILGTPRDFWPTKLTQLNRQHMPAYAMWIQAIVVAVIIVGVSFGGSSAKQFYNILTLMGNVSTSVPYLYLIAAFPFFKAKQNLERPYVFYKTQTSANIASIIGFMVVALAILFTFIEPIVQHQYFDAFWTVAGPIFFTIVAYFLYRRYEQRKIKD</sequence>
<accession>A0A347SRP6</accession>
<comment type="subcellular location">
    <subcellularLocation>
        <location evidence="1">Cell membrane</location>
        <topology evidence="1">Multi-pass membrane protein</topology>
    </subcellularLocation>
</comment>
<comment type="caution">
    <text evidence="7">The sequence shown here is derived from an EMBL/GenBank/DDBJ whole genome shotgun (WGS) entry which is preliminary data.</text>
</comment>
<organism evidence="7 8">
    <name type="scientific">Bombilactobacillus bombi</name>
    <dbReference type="NCBI Taxonomy" id="1303590"/>
    <lineage>
        <taxon>Bacteria</taxon>
        <taxon>Bacillati</taxon>
        <taxon>Bacillota</taxon>
        <taxon>Bacilli</taxon>
        <taxon>Lactobacillales</taxon>
        <taxon>Lactobacillaceae</taxon>
        <taxon>Bombilactobacillus</taxon>
    </lineage>
</organism>
<dbReference type="InterPro" id="IPR050367">
    <property type="entry name" value="APC_superfamily"/>
</dbReference>
<keyword evidence="6" id="KW-0472">Membrane</keyword>
<dbReference type="GO" id="GO:0005886">
    <property type="term" value="C:plasma membrane"/>
    <property type="evidence" value="ECO:0007669"/>
    <property type="project" value="UniProtKB-SubCell"/>
</dbReference>
<evidence type="ECO:0000256" key="6">
    <source>
        <dbReference type="ARBA" id="ARBA00023136"/>
    </source>
</evidence>
<evidence type="ECO:0000313" key="7">
    <source>
        <dbReference type="EMBL" id="RHW46781.1"/>
    </source>
</evidence>
<protein>
    <submittedName>
        <fullName evidence="7">Glutamate/gamma-aminobutyrate family transporter YjeM</fullName>
    </submittedName>
</protein>
<name>A0A347SRP6_9LACO</name>
<proteinExistence type="predicted"/>
<evidence type="ECO:0000256" key="4">
    <source>
        <dbReference type="ARBA" id="ARBA00022692"/>
    </source>
</evidence>
<dbReference type="KEGG" id="lbm:DS830_04135"/>
<dbReference type="InterPro" id="IPR002293">
    <property type="entry name" value="AA/rel_permease1"/>
</dbReference>
<keyword evidence="3" id="KW-1003">Cell membrane</keyword>